<evidence type="ECO:0000256" key="11">
    <source>
        <dbReference type="SAM" id="MobiDB-lite"/>
    </source>
</evidence>
<dbReference type="EC" id="1.2.1.88" evidence="3"/>
<sequence length="546" mass="59515">MTSTGVSVAGNPGVPEPVNEQPRDYAPGSPEAVRLLEEVNRVRSRVRDLPNVIAGERFELGETADVVAPHDRTLHLGRFPVARAEQVNAAIDAALAARHDWSRMAWWDRAAVFLRAAELANGKYRDELLATTMLGQSKTFHQAEIDINELVDFFRYNVKLASQIYQTQPFSVTGVHNTMDHRPLEGFVLALTPFNFTAIAGNLPATPALMGNVVVWKPSEKSALSSEVVMRVFEEAGLPPGVINLVHGDGGLVTATAQASEHLAGISFTGSTTVFRNIWQSTAQNIHHYRAYPRLVGETGGKNAVVAHPSADPQALLVALVRGAFEYQGQKCTAASRTYIPRSLWKELEAPLLETSAGLQVGDVVDHRTFVGAVIDRNAVDRLQGVIDRAKADPAHQILVGGTTSTERGWFVDPTIVRTDDPTAFTMSEEFFGPLLAVYVYDDADWERTLDLVDGTSQYALSCSVFANDRSAIITALDRLRDTAGMTYINDKPTGATMGQQSFGGGRGSGTNDKTGSVLALQRWVSGRFIKENMAPDLDWTYPYMG</sequence>
<dbReference type="InterPro" id="IPR015590">
    <property type="entry name" value="Aldehyde_DH_dom"/>
</dbReference>
<reference evidence="13" key="5">
    <citation type="submission" date="2023-12" db="EMBL/GenBank/DDBJ databases">
        <authorList>
            <person name="Sun Q."/>
            <person name="Inoue M."/>
        </authorList>
    </citation>
    <scope>NUCLEOTIDE SEQUENCE</scope>
    <source>
        <strain evidence="13">JCM 10664</strain>
    </source>
</reference>
<dbReference type="GO" id="GO:0004657">
    <property type="term" value="F:proline dehydrogenase activity"/>
    <property type="evidence" value="ECO:0007669"/>
    <property type="project" value="UniProtKB-ARBA"/>
</dbReference>
<dbReference type="Proteomes" id="UP000597989">
    <property type="component" value="Unassembled WGS sequence"/>
</dbReference>
<reference evidence="16" key="3">
    <citation type="journal article" date="2019" name="Int. J. Syst. Evol. Microbiol.">
        <title>The Global Catalogue of Microorganisms (GCM) 10K type strain sequencing project: providing services to taxonomists for standard genome sequencing and annotation.</title>
        <authorList>
            <consortium name="The Broad Institute Genomics Platform"/>
            <consortium name="The Broad Institute Genome Sequencing Center for Infectious Disease"/>
            <person name="Wu L."/>
            <person name="Ma J."/>
        </authorList>
    </citation>
    <scope>NUCLEOTIDE SEQUENCE [LARGE SCALE GENOMIC DNA]</scope>
    <source>
        <strain evidence="16">JCM 10664</strain>
    </source>
</reference>
<evidence type="ECO:0000256" key="7">
    <source>
        <dbReference type="ARBA" id="ARBA00032259"/>
    </source>
</evidence>
<dbReference type="InterPro" id="IPR016160">
    <property type="entry name" value="Ald_DH_CS_CYS"/>
</dbReference>
<dbReference type="PANTHER" id="PTHR42862:SF1">
    <property type="entry name" value="DELTA-1-PYRROLINE-5-CARBOXYLATE DEHYDROGENASE 2, ISOFORM A-RELATED"/>
    <property type="match status" value="1"/>
</dbReference>
<name>A0A917JZJ2_9PSEU</name>
<comment type="caution">
    <text evidence="14">The sequence shown here is derived from an EMBL/GenBank/DDBJ whole genome shotgun (WGS) entry which is preliminary data.</text>
</comment>
<dbReference type="InterPro" id="IPR016163">
    <property type="entry name" value="Ald_DH_C"/>
</dbReference>
<evidence type="ECO:0000256" key="8">
    <source>
        <dbReference type="ARBA" id="ARBA00048142"/>
    </source>
</evidence>
<dbReference type="InterPro" id="IPR005931">
    <property type="entry name" value="P5CDH/ALDH4A1"/>
</dbReference>
<reference evidence="14 15" key="2">
    <citation type="journal article" date="2014" name="Int. J. Syst. Evol. Microbiol.">
        <title>Complete genome sequence of Corynebacterium casei LMG S-19264T (=DSM 44701T), isolated from a smear-ripened cheese.</title>
        <authorList>
            <consortium name="US DOE Joint Genome Institute (JGI-PGF)"/>
            <person name="Walter F."/>
            <person name="Albersmeier A."/>
            <person name="Kalinowski J."/>
            <person name="Ruckert C."/>
        </authorList>
    </citation>
    <scope>NUCLEOTIDE SEQUENCE [LARGE SCALE GENOMIC DNA]</scope>
    <source>
        <strain evidence="14 15">CGMCC 4.7206</strain>
    </source>
</reference>
<evidence type="ECO:0000256" key="6">
    <source>
        <dbReference type="ARBA" id="ARBA00023062"/>
    </source>
</evidence>
<evidence type="ECO:0000256" key="10">
    <source>
        <dbReference type="RuleBase" id="RU003345"/>
    </source>
</evidence>
<organism evidence="14 15">
    <name type="scientific">Saccharopolyspora thermophila</name>
    <dbReference type="NCBI Taxonomy" id="89367"/>
    <lineage>
        <taxon>Bacteria</taxon>
        <taxon>Bacillati</taxon>
        <taxon>Actinomycetota</taxon>
        <taxon>Actinomycetes</taxon>
        <taxon>Pseudonocardiales</taxon>
        <taxon>Pseudonocardiaceae</taxon>
        <taxon>Saccharopolyspora</taxon>
    </lineage>
</organism>
<dbReference type="Gene3D" id="3.40.605.10">
    <property type="entry name" value="Aldehyde Dehydrogenase, Chain A, domain 1"/>
    <property type="match status" value="1"/>
</dbReference>
<proteinExistence type="inferred from homology"/>
<dbReference type="Proteomes" id="UP001500220">
    <property type="component" value="Unassembled WGS sequence"/>
</dbReference>
<comment type="catalytic activity">
    <reaction evidence="8">
        <text>L-glutamate 5-semialdehyde + NAD(+) + H2O = L-glutamate + NADH + 2 H(+)</text>
        <dbReference type="Rhea" id="RHEA:30235"/>
        <dbReference type="ChEBI" id="CHEBI:15377"/>
        <dbReference type="ChEBI" id="CHEBI:15378"/>
        <dbReference type="ChEBI" id="CHEBI:29985"/>
        <dbReference type="ChEBI" id="CHEBI:57540"/>
        <dbReference type="ChEBI" id="CHEBI:57945"/>
        <dbReference type="ChEBI" id="CHEBI:58066"/>
        <dbReference type="EC" id="1.2.1.88"/>
    </reaction>
</comment>
<dbReference type="InterPro" id="IPR050485">
    <property type="entry name" value="Proline_metab_enzyme"/>
</dbReference>
<feature type="domain" description="Aldehyde dehydrogenase" evidence="12">
    <location>
        <begin position="62"/>
        <end position="517"/>
    </location>
</feature>
<keyword evidence="5" id="KW-0520">NAD</keyword>
<dbReference type="FunFam" id="3.40.309.10:FF:000005">
    <property type="entry name" value="1-pyrroline-5-carboxylate dehydrogenase 1"/>
    <property type="match status" value="1"/>
</dbReference>
<evidence type="ECO:0000313" key="16">
    <source>
        <dbReference type="Proteomes" id="UP001500220"/>
    </source>
</evidence>
<feature type="region of interest" description="Disordered" evidence="11">
    <location>
        <begin position="1"/>
        <end position="28"/>
    </location>
</feature>
<dbReference type="GO" id="GO:0010133">
    <property type="term" value="P:L-proline catabolic process to L-glutamate"/>
    <property type="evidence" value="ECO:0007669"/>
    <property type="project" value="InterPro"/>
</dbReference>
<accession>A0A917JZJ2</accession>
<dbReference type="RefSeq" id="WP_188988297.1">
    <property type="nucleotide sequence ID" value="NZ_BAAAHC010000013.1"/>
</dbReference>
<comment type="similarity">
    <text evidence="2 10">Belongs to the aldehyde dehydrogenase family.</text>
</comment>
<protein>
    <recommendedName>
        <fullName evidence="7">L-glutamate gamma-semialdehyde dehydrogenase</fullName>
        <ecNumber evidence="3">1.2.1.88</ecNumber>
    </recommendedName>
    <alternativeName>
        <fullName evidence="7">L-glutamate gamma-semialdehyde dehydrogenase</fullName>
    </alternativeName>
</protein>
<dbReference type="EMBL" id="BMMT01000010">
    <property type="protein sequence ID" value="GGI91942.1"/>
    <property type="molecule type" value="Genomic_DNA"/>
</dbReference>
<evidence type="ECO:0000313" key="14">
    <source>
        <dbReference type="EMBL" id="GGI91942.1"/>
    </source>
</evidence>
<dbReference type="InterPro" id="IPR016162">
    <property type="entry name" value="Ald_DH_N"/>
</dbReference>
<dbReference type="Gene3D" id="3.40.309.10">
    <property type="entry name" value="Aldehyde Dehydrogenase, Chain A, domain 2"/>
    <property type="match status" value="1"/>
</dbReference>
<dbReference type="InterPro" id="IPR029510">
    <property type="entry name" value="Ald_DH_CS_GLU"/>
</dbReference>
<feature type="active site" evidence="9">
    <location>
        <position position="298"/>
    </location>
</feature>
<dbReference type="FunFam" id="3.40.605.10:FF:000006">
    <property type="entry name" value="1-pyrroline-5-carboxylate dehydrogenase"/>
    <property type="match status" value="1"/>
</dbReference>
<keyword evidence="6" id="KW-0642">Proline metabolism</keyword>
<evidence type="ECO:0000259" key="12">
    <source>
        <dbReference type="Pfam" id="PF00171"/>
    </source>
</evidence>
<keyword evidence="16" id="KW-1185">Reference proteome</keyword>
<reference evidence="13" key="1">
    <citation type="journal article" date="2014" name="Int. J. Syst. Evol. Microbiol.">
        <title>Complete genome of a new Firmicutes species belonging to the dominant human colonic microbiota ('Ruminococcus bicirculans') reveals two chromosomes and a selective capacity to utilize plant glucans.</title>
        <authorList>
            <consortium name="NISC Comparative Sequencing Program"/>
            <person name="Wegmann U."/>
            <person name="Louis P."/>
            <person name="Goesmann A."/>
            <person name="Henrissat B."/>
            <person name="Duncan S.H."/>
            <person name="Flint H.J."/>
        </authorList>
    </citation>
    <scope>NUCLEOTIDE SEQUENCE</scope>
    <source>
        <strain evidence="13">JCM 10664</strain>
    </source>
</reference>
<dbReference type="PANTHER" id="PTHR42862">
    <property type="entry name" value="DELTA-1-PYRROLINE-5-CARBOXYLATE DEHYDROGENASE 1, ISOFORM A-RELATED"/>
    <property type="match status" value="1"/>
</dbReference>
<dbReference type="SUPFAM" id="SSF53720">
    <property type="entry name" value="ALDH-like"/>
    <property type="match status" value="1"/>
</dbReference>
<dbReference type="GO" id="GO:0009898">
    <property type="term" value="C:cytoplasmic side of plasma membrane"/>
    <property type="evidence" value="ECO:0007669"/>
    <property type="project" value="TreeGrafter"/>
</dbReference>
<evidence type="ECO:0000256" key="4">
    <source>
        <dbReference type="ARBA" id="ARBA00023002"/>
    </source>
</evidence>
<dbReference type="Pfam" id="PF00171">
    <property type="entry name" value="Aldedh"/>
    <property type="match status" value="1"/>
</dbReference>
<dbReference type="EMBL" id="BAAAHC010000013">
    <property type="protein sequence ID" value="GAA0528502.1"/>
    <property type="molecule type" value="Genomic_DNA"/>
</dbReference>
<dbReference type="InterPro" id="IPR016161">
    <property type="entry name" value="Ald_DH/histidinol_DH"/>
</dbReference>
<dbReference type="AlphaFoldDB" id="A0A917JZJ2"/>
<evidence type="ECO:0000256" key="5">
    <source>
        <dbReference type="ARBA" id="ARBA00023027"/>
    </source>
</evidence>
<comment type="pathway">
    <text evidence="1">Amino-acid degradation; L-proline degradation into L-glutamate; L-glutamate from L-proline: step 2/2.</text>
</comment>
<evidence type="ECO:0000256" key="1">
    <source>
        <dbReference type="ARBA" id="ARBA00004786"/>
    </source>
</evidence>
<dbReference type="PROSITE" id="PS00687">
    <property type="entry name" value="ALDEHYDE_DEHYDR_GLU"/>
    <property type="match status" value="1"/>
</dbReference>
<reference evidence="14" key="4">
    <citation type="submission" date="2020-09" db="EMBL/GenBank/DDBJ databases">
        <authorList>
            <person name="Sun Q."/>
            <person name="Zhou Y."/>
        </authorList>
    </citation>
    <scope>NUCLEOTIDE SEQUENCE</scope>
    <source>
        <strain evidence="14">CGMCC 4.7206</strain>
    </source>
</reference>
<dbReference type="GO" id="GO:0003842">
    <property type="term" value="F:L-glutamate gamma-semialdehyde dehydrogenase activity"/>
    <property type="evidence" value="ECO:0007669"/>
    <property type="project" value="UniProtKB-EC"/>
</dbReference>
<evidence type="ECO:0000256" key="9">
    <source>
        <dbReference type="PROSITE-ProRule" id="PRU10007"/>
    </source>
</evidence>
<evidence type="ECO:0000256" key="3">
    <source>
        <dbReference type="ARBA" id="ARBA00012884"/>
    </source>
</evidence>
<evidence type="ECO:0000256" key="2">
    <source>
        <dbReference type="ARBA" id="ARBA00009986"/>
    </source>
</evidence>
<dbReference type="NCBIfam" id="TIGR01236">
    <property type="entry name" value="D1pyr5carbox1"/>
    <property type="match status" value="1"/>
</dbReference>
<gene>
    <name evidence="14" type="primary">pruA</name>
    <name evidence="13" type="synonym">pruA_2</name>
    <name evidence="13" type="ORF">GCM10009545_33570</name>
    <name evidence="14" type="ORF">GCM10011581_31370</name>
</gene>
<dbReference type="PROSITE" id="PS00070">
    <property type="entry name" value="ALDEHYDE_DEHYDR_CYS"/>
    <property type="match status" value="1"/>
</dbReference>
<keyword evidence="4 10" id="KW-0560">Oxidoreductase</keyword>
<evidence type="ECO:0000313" key="15">
    <source>
        <dbReference type="Proteomes" id="UP000597989"/>
    </source>
</evidence>
<evidence type="ECO:0000313" key="13">
    <source>
        <dbReference type="EMBL" id="GAA0528502.1"/>
    </source>
</evidence>